<feature type="region of interest" description="Disordered" evidence="1">
    <location>
        <begin position="226"/>
        <end position="252"/>
    </location>
</feature>
<dbReference type="Proteomes" id="UP001183615">
    <property type="component" value="Unassembled WGS sequence"/>
</dbReference>
<name>A0ABU2S039_9ACTN</name>
<protein>
    <submittedName>
        <fullName evidence="2">Uncharacterized protein</fullName>
    </submittedName>
</protein>
<keyword evidence="3" id="KW-1185">Reference proteome</keyword>
<evidence type="ECO:0000256" key="1">
    <source>
        <dbReference type="SAM" id="MobiDB-lite"/>
    </source>
</evidence>
<organism evidence="2 3">
    <name type="scientific">Streptomyces johnsoniae</name>
    <dbReference type="NCBI Taxonomy" id="3075532"/>
    <lineage>
        <taxon>Bacteria</taxon>
        <taxon>Bacillati</taxon>
        <taxon>Actinomycetota</taxon>
        <taxon>Actinomycetes</taxon>
        <taxon>Kitasatosporales</taxon>
        <taxon>Streptomycetaceae</taxon>
        <taxon>Streptomyces</taxon>
    </lineage>
</organism>
<sequence length="299" mass="32011">MALRGSGGGGSVGVLSPEQQAVVDSFRSFQSQPQGTESAYPGMVYMGRTAYSQSDPRNVDIRGGAQRDRWITGEDAILEFYEWESKTRQDFIAQGKLSGLLPADGGEMEGARLWEQLVGQAAFYGARDRKVTPWDVLAGYVRQSGTAETAWRKDPSNPDFEVNAVTGERRYIGPQFKTQTDTAVNLTDPATAKAVAVATFQQLMGRDPGEGELTAWASALQQAEQAAPVTRTTTTEHDPITGEIIGSDAATSGGIDAAGRQYLAEERVKGTQEYADVQAATTYANALENAVFGAPQLGA</sequence>
<evidence type="ECO:0000313" key="2">
    <source>
        <dbReference type="EMBL" id="MDT0442315.1"/>
    </source>
</evidence>
<dbReference type="EMBL" id="JAVREV010000003">
    <property type="protein sequence ID" value="MDT0442315.1"/>
    <property type="molecule type" value="Genomic_DNA"/>
</dbReference>
<evidence type="ECO:0000313" key="3">
    <source>
        <dbReference type="Proteomes" id="UP001183615"/>
    </source>
</evidence>
<gene>
    <name evidence="2" type="ORF">RM779_06855</name>
</gene>
<proteinExistence type="predicted"/>
<accession>A0ABU2S039</accession>
<comment type="caution">
    <text evidence="2">The sequence shown here is derived from an EMBL/GenBank/DDBJ whole genome shotgun (WGS) entry which is preliminary data.</text>
</comment>
<dbReference type="RefSeq" id="WP_311616751.1">
    <property type="nucleotide sequence ID" value="NZ_JAVREV010000003.1"/>
</dbReference>
<reference evidence="3" key="1">
    <citation type="submission" date="2023-07" db="EMBL/GenBank/DDBJ databases">
        <title>30 novel species of actinomycetes from the DSMZ collection.</title>
        <authorList>
            <person name="Nouioui I."/>
        </authorList>
    </citation>
    <scope>NUCLEOTIDE SEQUENCE [LARGE SCALE GENOMIC DNA]</scope>
    <source>
        <strain evidence="3">DSM 41886</strain>
    </source>
</reference>